<protein>
    <submittedName>
        <fullName evidence="4">(wild Malaysian banana) hypothetical protein</fullName>
    </submittedName>
</protein>
<dbReference type="PANTHER" id="PTHR31174:SF21">
    <property type="entry name" value="OS12G0626500 PROTEIN"/>
    <property type="match status" value="1"/>
</dbReference>
<dbReference type="OMA" id="KQDDRRG"/>
<organism evidence="5 6">
    <name type="scientific">Musa acuminata subsp. malaccensis</name>
    <name type="common">Wild banana</name>
    <name type="synonym">Musa malaccensis</name>
    <dbReference type="NCBI Taxonomy" id="214687"/>
    <lineage>
        <taxon>Eukaryota</taxon>
        <taxon>Viridiplantae</taxon>
        <taxon>Streptophyta</taxon>
        <taxon>Embryophyta</taxon>
        <taxon>Tracheophyta</taxon>
        <taxon>Spermatophyta</taxon>
        <taxon>Magnoliopsida</taxon>
        <taxon>Liliopsida</taxon>
        <taxon>Zingiberales</taxon>
        <taxon>Musaceae</taxon>
        <taxon>Musa</taxon>
    </lineage>
</organism>
<dbReference type="InterPro" id="IPR042971">
    <property type="entry name" value="LEA_SMP"/>
</dbReference>
<dbReference type="FunCoup" id="A0A804J067">
    <property type="interactions" value="153"/>
</dbReference>
<evidence type="ECO:0000313" key="6">
    <source>
        <dbReference type="Proteomes" id="UP000012960"/>
    </source>
</evidence>
<evidence type="ECO:0000313" key="5">
    <source>
        <dbReference type="EnsemblPlants" id="Ma05_p02840.1"/>
    </source>
</evidence>
<comment type="similarity">
    <text evidence="1">Belongs to the LEA type SMP family.</text>
</comment>
<name>A0A804J067_MUSAM</name>
<dbReference type="AlphaFoldDB" id="A0A804J067"/>
<dbReference type="Proteomes" id="UP000012960">
    <property type="component" value="Unplaced"/>
</dbReference>
<accession>A0A804J067</accession>
<evidence type="ECO:0000259" key="3">
    <source>
        <dbReference type="Pfam" id="PF04927"/>
    </source>
</evidence>
<keyword evidence="2" id="KW-0677">Repeat</keyword>
<dbReference type="Gramene" id="Ma05_t02840.1">
    <property type="protein sequence ID" value="Ma05_p02840.1"/>
    <property type="gene ID" value="Ma05_g02840"/>
</dbReference>
<dbReference type="EnsemblPlants" id="Ma05_t02840.1">
    <property type="protein sequence ID" value="Ma05_p02840.1"/>
    <property type="gene ID" value="Ma05_g02840"/>
</dbReference>
<evidence type="ECO:0000256" key="1">
    <source>
        <dbReference type="ARBA" id="ARBA00010733"/>
    </source>
</evidence>
<sequence>MGWARLQLTEAEGTFGSQDARQSHGPTMDLMDLMDLSREPLRFGEEAMSQQQPPRAGLQRVGPGDVYPVHGDPAARVQREEALSGNRDPGEPGLVVTETDLPGQRLVTTVSGGQVVSQFAVPAPSEAKGAGDGVTIGQALEAAGMTAGDRPVGRADKAAVQAAEVRATGLGGPLAGGLGSAADAAAEANARVGNAAQRAKIGDVLADAAARLPADKAVTREDAERVRAIGIRRRAGWRRR</sequence>
<reference evidence="5" key="2">
    <citation type="submission" date="2021-05" db="UniProtKB">
        <authorList>
            <consortium name="EnsemblPlants"/>
        </authorList>
    </citation>
    <scope>IDENTIFICATION</scope>
    <source>
        <strain evidence="5">subsp. malaccensis</strain>
    </source>
</reference>
<reference evidence="4" key="1">
    <citation type="submission" date="2021-03" db="EMBL/GenBank/DDBJ databases">
        <authorList>
            <consortium name="Genoscope - CEA"/>
            <person name="William W."/>
        </authorList>
    </citation>
    <scope>NUCLEOTIDE SEQUENCE</scope>
    <source>
        <strain evidence="4">Doubled-haploid Pahang</strain>
    </source>
</reference>
<gene>
    <name evidence="4" type="ORF">GSMUA_255100.1</name>
</gene>
<keyword evidence="6" id="KW-1185">Reference proteome</keyword>
<feature type="domain" description="SMP" evidence="3">
    <location>
        <begin position="200"/>
        <end position="228"/>
    </location>
</feature>
<dbReference type="Pfam" id="PF04927">
    <property type="entry name" value="SMP"/>
    <property type="match status" value="2"/>
</dbReference>
<dbReference type="EMBL" id="HG996470">
    <property type="protein sequence ID" value="CAG1837333.1"/>
    <property type="molecule type" value="Genomic_DNA"/>
</dbReference>
<proteinExistence type="inferred from homology"/>
<dbReference type="InterPro" id="IPR007011">
    <property type="entry name" value="LEA_SMP_dom"/>
</dbReference>
<feature type="domain" description="SMP" evidence="3">
    <location>
        <begin position="134"/>
        <end position="191"/>
    </location>
</feature>
<dbReference type="InParanoid" id="A0A804J067"/>
<evidence type="ECO:0000313" key="4">
    <source>
        <dbReference type="EMBL" id="CAG1837333.1"/>
    </source>
</evidence>
<dbReference type="PANTHER" id="PTHR31174">
    <property type="entry name" value="SEED MATURATION FAMILY PROTEIN"/>
    <property type="match status" value="1"/>
</dbReference>
<evidence type="ECO:0000256" key="2">
    <source>
        <dbReference type="ARBA" id="ARBA00022737"/>
    </source>
</evidence>